<dbReference type="PANTHER" id="PTHR33787:SF4">
    <property type="entry name" value="YCF20-LIKE PROTEIN"/>
    <property type="match status" value="1"/>
</dbReference>
<proteinExistence type="inferred from homology"/>
<keyword evidence="2" id="KW-0812">Transmembrane</keyword>
<dbReference type="Pfam" id="PF04483">
    <property type="entry name" value="DUF565"/>
    <property type="match status" value="1"/>
</dbReference>
<reference evidence="3" key="1">
    <citation type="journal article" date="2009" name="Genome Biol. Evol.">
        <title>The complete plastid genome sequence of the secondarily nonphotosynthetic alga Cryptomonas paramecium: reduction, compaction, and accelerated evolutionary rate.</title>
        <authorList>
            <person name="Donaher N."/>
            <person name="Tanifuji G."/>
            <person name="Onodera N.T."/>
            <person name="Malfatti S.A."/>
            <person name="Chain P.S."/>
            <person name="Hara Y."/>
            <person name="Archibald J.M."/>
        </authorList>
    </citation>
    <scope>NUCLEOTIDE SEQUENCE</scope>
    <source>
        <strain evidence="3">CCAP977/2a</strain>
    </source>
</reference>
<name>D2ISD0_9CRYP</name>
<sequence length="105" mass="12047">MRKQQFAHQLIQLLINFILILFGCFIATTLSTTLGQTGDWGMLISGIIVTFLEIISKRTYTIKKLIMILPKNYQSHKIKYFVVLLNDIKIGVLYGFFIEAFKLGS</sequence>
<dbReference type="PANTHER" id="PTHR33787">
    <property type="match status" value="1"/>
</dbReference>
<accession>D2ISD0</accession>
<feature type="transmembrane region" description="Helical" evidence="2">
    <location>
        <begin position="12"/>
        <end position="34"/>
    </location>
</feature>
<dbReference type="GeneID" id="8715242"/>
<dbReference type="RefSeq" id="YP_003359286.1">
    <property type="nucleotide sequence ID" value="NC_013703.1"/>
</dbReference>
<dbReference type="InterPro" id="IPR007572">
    <property type="entry name" value="Uncharacterised_Ycf20"/>
</dbReference>
<feature type="transmembrane region" description="Helical" evidence="2">
    <location>
        <begin position="40"/>
        <end position="60"/>
    </location>
</feature>
<dbReference type="EMBL" id="GQ358203">
    <property type="protein sequence ID" value="ACT46822.1"/>
    <property type="molecule type" value="Genomic_DNA"/>
</dbReference>
<dbReference type="AlphaFoldDB" id="D2ISD0"/>
<comment type="similarity">
    <text evidence="1">Belongs to the ycf20 family.</text>
</comment>
<geneLocation type="plastid" evidence="3"/>
<protein>
    <submittedName>
        <fullName evidence="3">Hypothetical chloroplast RF20</fullName>
    </submittedName>
</protein>
<keyword evidence="2" id="KW-0472">Membrane</keyword>
<evidence type="ECO:0000313" key="3">
    <source>
        <dbReference type="EMBL" id="ACT46822.1"/>
    </source>
</evidence>
<gene>
    <name evidence="3" type="primary">ycf20</name>
    <name evidence="3" type="ORF">CRPAC_p070</name>
</gene>
<keyword evidence="2" id="KW-1133">Transmembrane helix</keyword>
<evidence type="ECO:0000256" key="1">
    <source>
        <dbReference type="ARBA" id="ARBA00009846"/>
    </source>
</evidence>
<feature type="transmembrane region" description="Helical" evidence="2">
    <location>
        <begin position="80"/>
        <end position="98"/>
    </location>
</feature>
<organism evidence="3">
    <name type="scientific">Cryptomonas paramaecium</name>
    <dbReference type="NCBI Taxonomy" id="2898"/>
    <lineage>
        <taxon>Eukaryota</taxon>
        <taxon>Cryptophyceae</taxon>
        <taxon>Cryptomonadales</taxon>
        <taxon>Cryptomonadaceae</taxon>
        <taxon>Cryptomonas</taxon>
    </lineage>
</organism>
<keyword evidence="3" id="KW-0934">Plastid</keyword>
<dbReference type="PROSITE" id="PS51257">
    <property type="entry name" value="PROKAR_LIPOPROTEIN"/>
    <property type="match status" value="1"/>
</dbReference>
<evidence type="ECO:0000256" key="2">
    <source>
        <dbReference type="SAM" id="Phobius"/>
    </source>
</evidence>